<feature type="region of interest" description="Disordered" evidence="1">
    <location>
        <begin position="405"/>
        <end position="479"/>
    </location>
</feature>
<organism evidence="3 4">
    <name type="scientific">Tanacetum coccineum</name>
    <dbReference type="NCBI Taxonomy" id="301880"/>
    <lineage>
        <taxon>Eukaryota</taxon>
        <taxon>Viridiplantae</taxon>
        <taxon>Streptophyta</taxon>
        <taxon>Embryophyta</taxon>
        <taxon>Tracheophyta</taxon>
        <taxon>Spermatophyta</taxon>
        <taxon>Magnoliopsida</taxon>
        <taxon>eudicotyledons</taxon>
        <taxon>Gunneridae</taxon>
        <taxon>Pentapetalae</taxon>
        <taxon>asterids</taxon>
        <taxon>campanulids</taxon>
        <taxon>Asterales</taxon>
        <taxon>Asteraceae</taxon>
        <taxon>Asteroideae</taxon>
        <taxon>Anthemideae</taxon>
        <taxon>Anthemidinae</taxon>
        <taxon>Tanacetum</taxon>
    </lineage>
</organism>
<feature type="domain" description="Reverse transcriptase Ty1/copia-type" evidence="2">
    <location>
        <begin position="124"/>
        <end position="187"/>
    </location>
</feature>
<dbReference type="InterPro" id="IPR013103">
    <property type="entry name" value="RVT_2"/>
</dbReference>
<comment type="caution">
    <text evidence="3">The sequence shown here is derived from an EMBL/GenBank/DDBJ whole genome shotgun (WGS) entry which is preliminary data.</text>
</comment>
<feature type="region of interest" description="Disordered" evidence="1">
    <location>
        <begin position="321"/>
        <end position="386"/>
    </location>
</feature>
<reference evidence="3" key="1">
    <citation type="journal article" date="2022" name="Int. J. Mol. Sci.">
        <title>Draft Genome of Tanacetum Coccineum: Genomic Comparison of Closely Related Tanacetum-Family Plants.</title>
        <authorList>
            <person name="Yamashiro T."/>
            <person name="Shiraishi A."/>
            <person name="Nakayama K."/>
            <person name="Satake H."/>
        </authorList>
    </citation>
    <scope>NUCLEOTIDE SEQUENCE</scope>
</reference>
<evidence type="ECO:0000313" key="4">
    <source>
        <dbReference type="Proteomes" id="UP001151760"/>
    </source>
</evidence>
<feature type="compositionally biased region" description="Low complexity" evidence="1">
    <location>
        <begin position="376"/>
        <end position="385"/>
    </location>
</feature>
<reference evidence="3" key="2">
    <citation type="submission" date="2022-01" db="EMBL/GenBank/DDBJ databases">
        <authorList>
            <person name="Yamashiro T."/>
            <person name="Shiraishi A."/>
            <person name="Satake H."/>
            <person name="Nakayama K."/>
        </authorList>
    </citation>
    <scope>NUCLEOTIDE SEQUENCE</scope>
</reference>
<gene>
    <name evidence="3" type="ORF">Tco_1114278</name>
</gene>
<dbReference type="EMBL" id="BQNB010021200">
    <property type="protein sequence ID" value="GJU03940.1"/>
    <property type="molecule type" value="Genomic_DNA"/>
</dbReference>
<dbReference type="Proteomes" id="UP001151760">
    <property type="component" value="Unassembled WGS sequence"/>
</dbReference>
<name>A0ABQ5IW60_9ASTR</name>
<evidence type="ECO:0000313" key="3">
    <source>
        <dbReference type="EMBL" id="GJU03940.1"/>
    </source>
</evidence>
<protein>
    <submittedName>
        <fullName evidence="3">Ribonuclease H-like domain-containing protein</fullName>
    </submittedName>
</protein>
<accession>A0ABQ5IW60</accession>
<evidence type="ECO:0000259" key="2">
    <source>
        <dbReference type="Pfam" id="PF07727"/>
    </source>
</evidence>
<proteinExistence type="predicted"/>
<feature type="compositionally biased region" description="Basic and acidic residues" evidence="1">
    <location>
        <begin position="436"/>
        <end position="454"/>
    </location>
</feature>
<feature type="compositionally biased region" description="Basic and acidic residues" evidence="1">
    <location>
        <begin position="359"/>
        <end position="368"/>
    </location>
</feature>
<evidence type="ECO:0000256" key="1">
    <source>
        <dbReference type="SAM" id="MobiDB-lite"/>
    </source>
</evidence>
<sequence>MENYGCDKRTLWFLSFDVLINQVKHLLSEPVVNDSNVECQPKVWSDAPIIEEYESDSDDELDVLRHDWETKAPTLLEFQEFNGGPVTFGGSSKGYITRFQEIIEDESWVDAMQEELLQFEITESLRQEERIDYDEVFALVAKLEAIRIFLAFASYMGFIVYQIDMKSAFLYGKIDEEVYVSQPPDSDYLLEQNLDRKSQRRLSISWQEDSFLSNAKRDHLWLYFYDMREKMLLLQACCGASYCGSESNVSYGHLDAKKKFVMYPRFISIFLGKQLDNVSVPLDHFPVNTLTSKVFSFMVKKGKHFSGKVTPLFATLLVQPTQDEGASSERPSKAQPTPSPAPTSEVPHEPQSDSSPAHTSEEPLEHQTDQSPRPSPTTTIPDSIPCLIEAKIPKEEISKKNIRVHKESVSKQGRKFAKGESSVQRDPLFDEIPEDTVDHMETKNAQMERRTREIVDEDKEIDENILSTEDVLSNDKEEV</sequence>
<dbReference type="Pfam" id="PF07727">
    <property type="entry name" value="RVT_2"/>
    <property type="match status" value="1"/>
</dbReference>
<keyword evidence="4" id="KW-1185">Reference proteome</keyword>